<dbReference type="CDD" id="cd10304">
    <property type="entry name" value="GST_C_Arc1p_N_like"/>
    <property type="match status" value="1"/>
</dbReference>
<accession>A0A1J9RIL1</accession>
<evidence type="ECO:0000256" key="3">
    <source>
        <dbReference type="PROSITE-ProRule" id="PRU00209"/>
    </source>
</evidence>
<comment type="caution">
    <text evidence="6">The sequence shown here is derived from an EMBL/GenBank/DDBJ whole genome shotgun (WGS) entry which is preliminary data.</text>
</comment>
<dbReference type="PANTHER" id="PTHR11586">
    <property type="entry name" value="TRNA-AMINOACYLATION COFACTOR ARC1 FAMILY MEMBER"/>
    <property type="match status" value="1"/>
</dbReference>
<dbReference type="Pfam" id="PF01588">
    <property type="entry name" value="tRNA_bind"/>
    <property type="match status" value="1"/>
</dbReference>
<dbReference type="InterPro" id="IPR051270">
    <property type="entry name" value="Tyrosine-tRNA_ligase_regulator"/>
</dbReference>
<dbReference type="CDD" id="cd02799">
    <property type="entry name" value="tRNA_bind_EMAP-II_like"/>
    <property type="match status" value="1"/>
</dbReference>
<dbReference type="SUPFAM" id="SSF47616">
    <property type="entry name" value="GST C-terminal domain-like"/>
    <property type="match status" value="1"/>
</dbReference>
<dbReference type="GO" id="GO:0000049">
    <property type="term" value="F:tRNA binding"/>
    <property type="evidence" value="ECO:0007669"/>
    <property type="project" value="UniProtKB-UniRule"/>
</dbReference>
<protein>
    <recommendedName>
        <fullName evidence="5">tRNA-binding domain-containing protein</fullName>
    </recommendedName>
</protein>
<evidence type="ECO:0000313" key="7">
    <source>
        <dbReference type="Proteomes" id="UP000242791"/>
    </source>
</evidence>
<dbReference type="STRING" id="1658174.A0A1J9RIL1"/>
<keyword evidence="1 3" id="KW-0820">tRNA-binding</keyword>
<keyword evidence="7" id="KW-1185">Reference proteome</keyword>
<dbReference type="EMBL" id="LGTZ01000013">
    <property type="protein sequence ID" value="OJD28375.1"/>
    <property type="molecule type" value="Genomic_DNA"/>
</dbReference>
<feature type="domain" description="TRNA-binding" evidence="5">
    <location>
        <begin position="252"/>
        <end position="373"/>
    </location>
</feature>
<dbReference type="InterPro" id="IPR036282">
    <property type="entry name" value="Glutathione-S-Trfase_C_sf"/>
</dbReference>
<evidence type="ECO:0000256" key="2">
    <source>
        <dbReference type="ARBA" id="ARBA00022884"/>
    </source>
</evidence>
<dbReference type="Gene3D" id="2.40.50.140">
    <property type="entry name" value="Nucleic acid-binding proteins"/>
    <property type="match status" value="1"/>
</dbReference>
<dbReference type="VEuPathDB" id="FungiDB:ACJ73_00216"/>
<evidence type="ECO:0000256" key="4">
    <source>
        <dbReference type="SAM" id="MobiDB-lite"/>
    </source>
</evidence>
<feature type="region of interest" description="Disordered" evidence="4">
    <location>
        <begin position="163"/>
        <end position="251"/>
    </location>
</feature>
<evidence type="ECO:0000259" key="5">
    <source>
        <dbReference type="PROSITE" id="PS50886"/>
    </source>
</evidence>
<keyword evidence="2 3" id="KW-0694">RNA-binding</keyword>
<gene>
    <name evidence="6" type="ORF">ACJ73_00216</name>
</gene>
<dbReference type="GO" id="GO:0017102">
    <property type="term" value="C:methionyl glutamyl tRNA synthetase complex"/>
    <property type="evidence" value="ECO:0007669"/>
    <property type="project" value="TreeGrafter"/>
</dbReference>
<feature type="compositionally biased region" description="Low complexity" evidence="4">
    <location>
        <begin position="237"/>
        <end position="251"/>
    </location>
</feature>
<dbReference type="Gene3D" id="1.20.1050.130">
    <property type="match status" value="1"/>
</dbReference>
<dbReference type="InterPro" id="IPR053836">
    <property type="entry name" value="Arc1-like_N"/>
</dbReference>
<dbReference type="PROSITE" id="PS50886">
    <property type="entry name" value="TRBD"/>
    <property type="match status" value="1"/>
</dbReference>
<dbReference type="Proteomes" id="UP000242791">
    <property type="component" value="Unassembled WGS sequence"/>
</dbReference>
<dbReference type="FunFam" id="2.40.50.140:FF:000199">
    <property type="entry name" value="tRNA-aminoacylation cofactor ARC1"/>
    <property type="match status" value="1"/>
</dbReference>
<name>A0A1J9RIL1_9EURO</name>
<dbReference type="OrthoDB" id="19141at2759"/>
<dbReference type="AlphaFoldDB" id="A0A1J9RIL1"/>
<dbReference type="InterPro" id="IPR002547">
    <property type="entry name" value="tRNA-bd_dom"/>
</dbReference>
<evidence type="ECO:0000313" key="6">
    <source>
        <dbReference type="EMBL" id="OJD28375.1"/>
    </source>
</evidence>
<proteinExistence type="predicted"/>
<dbReference type="Pfam" id="PF21972">
    <property type="entry name" value="Arc1p_N_like"/>
    <property type="match status" value="1"/>
</dbReference>
<organism evidence="6 7">
    <name type="scientific">Blastomyces percursus</name>
    <dbReference type="NCBI Taxonomy" id="1658174"/>
    <lineage>
        <taxon>Eukaryota</taxon>
        <taxon>Fungi</taxon>
        <taxon>Dikarya</taxon>
        <taxon>Ascomycota</taxon>
        <taxon>Pezizomycotina</taxon>
        <taxon>Eurotiomycetes</taxon>
        <taxon>Eurotiomycetidae</taxon>
        <taxon>Onygenales</taxon>
        <taxon>Ajellomycetaceae</taxon>
        <taxon>Blastomyces</taxon>
    </lineage>
</organism>
<reference evidence="6 7" key="1">
    <citation type="submission" date="2015-08" db="EMBL/GenBank/DDBJ databases">
        <title>Emmonsia species relationships and genome sequence.</title>
        <authorList>
            <person name="Cuomo C.A."/>
            <person name="Schwartz I.S."/>
            <person name="Kenyon C."/>
            <person name="De Hoog G.S."/>
            <person name="Govender N.P."/>
            <person name="Botha A."/>
            <person name="Moreno L."/>
            <person name="De Vries M."/>
            <person name="Munoz J.F."/>
            <person name="Stielow J.B."/>
        </authorList>
    </citation>
    <scope>NUCLEOTIDE SEQUENCE [LARGE SCALE GENOMIC DNA]</scope>
    <source>
        <strain evidence="6 7">EI222</strain>
    </source>
</reference>
<feature type="compositionally biased region" description="Low complexity" evidence="4">
    <location>
        <begin position="196"/>
        <end position="209"/>
    </location>
</feature>
<evidence type="ECO:0000256" key="1">
    <source>
        <dbReference type="ARBA" id="ARBA00022555"/>
    </source>
</evidence>
<dbReference type="PANTHER" id="PTHR11586:SF33">
    <property type="entry name" value="AMINOACYL TRNA SYNTHASE COMPLEX-INTERACTING MULTIFUNCTIONAL PROTEIN 1"/>
    <property type="match status" value="1"/>
</dbReference>
<dbReference type="SUPFAM" id="SSF50249">
    <property type="entry name" value="Nucleic acid-binding proteins"/>
    <property type="match status" value="1"/>
</dbReference>
<dbReference type="InterPro" id="IPR012340">
    <property type="entry name" value="NA-bd_OB-fold"/>
</dbReference>
<sequence>MTTASTPTTPLLTLLHRSFPSAVHSTSTDLDLQKMSPKIFPSYTYGDAEQAEMDQWLVSIISVTETLAKADTVALSEFLTKLNKHLATRTTLLGAKPSVTDVAVYAVLGPVVEKWSADERTGENGYHHIVRYIDFVQNAPLFGLKIPTEEKISIDVNDVKVVPKPVQPPKEEKEKKKEKKATGQGGAEKNLVVGRGKSNNSNSNSQSESGKGKDKSEPLATGAAEPPREKKEKKQKQPQQQKQPAVPAAPLSPSLIDLRVGHILRAVNHPNADSLYVSTINCGDAPGTENTSLDEETGLTVRTVCSGLNGLIPLEEMQNRKIIAVCNLKPVTMRGIKSAAMVLAASPKSDDAHAGPVELVNPPADAPAGERVFFEGWSAGEPEKVLNPKKKIWETFQPGFTTTDSLEVAFDSAQVPQLAEKEVEASSAPAAAGTVGKLITKSGGLCTVKSLKGASVR</sequence>